<evidence type="ECO:0000313" key="12">
    <source>
        <dbReference type="Proteomes" id="UP000598820"/>
    </source>
</evidence>
<evidence type="ECO:0000256" key="4">
    <source>
        <dbReference type="ARBA" id="ARBA00022723"/>
    </source>
</evidence>
<dbReference type="PROSITE" id="PS51007">
    <property type="entry name" value="CYTC"/>
    <property type="match status" value="1"/>
</dbReference>
<dbReference type="GO" id="GO:0016020">
    <property type="term" value="C:membrane"/>
    <property type="evidence" value="ECO:0007669"/>
    <property type="project" value="InterPro"/>
</dbReference>
<dbReference type="Pfam" id="PF13442">
    <property type="entry name" value="Cytochrome_CBB3"/>
    <property type="match status" value="1"/>
</dbReference>
<protein>
    <submittedName>
        <fullName evidence="11">PQQ-binding-like beta-propeller repeat protein</fullName>
    </submittedName>
</protein>
<dbReference type="GO" id="GO:0008876">
    <property type="term" value="F:quinoprotein glucose dehydrogenase activity"/>
    <property type="evidence" value="ECO:0007669"/>
    <property type="project" value="TreeGrafter"/>
</dbReference>
<evidence type="ECO:0000256" key="1">
    <source>
        <dbReference type="ARBA" id="ARBA00001931"/>
    </source>
</evidence>
<comment type="similarity">
    <text evidence="2">Belongs to the bacterial PQQ dehydrogenase family.</text>
</comment>
<dbReference type="InterPro" id="IPR009056">
    <property type="entry name" value="Cyt_c-like_dom"/>
</dbReference>
<comment type="cofactor">
    <cofactor evidence="1">
        <name>pyrroloquinoline quinone</name>
        <dbReference type="ChEBI" id="CHEBI:58442"/>
    </cofactor>
</comment>
<evidence type="ECO:0000313" key="11">
    <source>
        <dbReference type="EMBL" id="MBD2705042.1"/>
    </source>
</evidence>
<accession>A0A927AV84</accession>
<keyword evidence="7 8" id="KW-0408">Iron</keyword>
<dbReference type="GO" id="GO:0020037">
    <property type="term" value="F:heme binding"/>
    <property type="evidence" value="ECO:0007669"/>
    <property type="project" value="InterPro"/>
</dbReference>
<keyword evidence="3 8" id="KW-0349">Heme</keyword>
<dbReference type="EMBL" id="JACWZY010000042">
    <property type="protein sequence ID" value="MBD2705042.1"/>
    <property type="molecule type" value="Genomic_DNA"/>
</dbReference>
<reference evidence="11" key="1">
    <citation type="submission" date="2020-09" db="EMBL/GenBank/DDBJ databases">
        <authorList>
            <person name="Kim M.K."/>
        </authorList>
    </citation>
    <scope>NUCLEOTIDE SEQUENCE</scope>
    <source>
        <strain evidence="11">BT702</strain>
    </source>
</reference>
<dbReference type="InterPro" id="IPR036909">
    <property type="entry name" value="Cyt_c-like_dom_sf"/>
</dbReference>
<organism evidence="11 12">
    <name type="scientific">Spirosoma profusum</name>
    <dbReference type="NCBI Taxonomy" id="2771354"/>
    <lineage>
        <taxon>Bacteria</taxon>
        <taxon>Pseudomonadati</taxon>
        <taxon>Bacteroidota</taxon>
        <taxon>Cytophagia</taxon>
        <taxon>Cytophagales</taxon>
        <taxon>Cytophagaceae</taxon>
        <taxon>Spirosoma</taxon>
    </lineage>
</organism>
<gene>
    <name evidence="11" type="ORF">IC229_30715</name>
</gene>
<name>A0A927AV84_9BACT</name>
<dbReference type="GO" id="GO:0046872">
    <property type="term" value="F:metal ion binding"/>
    <property type="evidence" value="ECO:0007669"/>
    <property type="project" value="UniProtKB-KW"/>
</dbReference>
<evidence type="ECO:0000256" key="3">
    <source>
        <dbReference type="ARBA" id="ARBA00022617"/>
    </source>
</evidence>
<dbReference type="Gene3D" id="2.140.10.10">
    <property type="entry name" value="Quinoprotein alcohol dehydrogenase-like superfamily"/>
    <property type="match status" value="2"/>
</dbReference>
<dbReference type="Gene3D" id="1.10.760.10">
    <property type="entry name" value="Cytochrome c-like domain"/>
    <property type="match status" value="1"/>
</dbReference>
<evidence type="ECO:0000256" key="2">
    <source>
        <dbReference type="ARBA" id="ARBA00008156"/>
    </source>
</evidence>
<proteinExistence type="inferred from homology"/>
<dbReference type="Proteomes" id="UP000598820">
    <property type="component" value="Unassembled WGS sequence"/>
</dbReference>
<evidence type="ECO:0000256" key="6">
    <source>
        <dbReference type="ARBA" id="ARBA00023002"/>
    </source>
</evidence>
<dbReference type="PANTHER" id="PTHR32303">
    <property type="entry name" value="QUINOPROTEIN ALCOHOL DEHYDROGENASE (CYTOCHROME C)"/>
    <property type="match status" value="1"/>
</dbReference>
<dbReference type="CDD" id="cd10280">
    <property type="entry name" value="PQQ_mGDH"/>
    <property type="match status" value="1"/>
</dbReference>
<keyword evidence="12" id="KW-1185">Reference proteome</keyword>
<dbReference type="AlphaFoldDB" id="A0A927AV84"/>
<evidence type="ECO:0000256" key="9">
    <source>
        <dbReference type="SAM" id="SignalP"/>
    </source>
</evidence>
<dbReference type="GO" id="GO:0048038">
    <property type="term" value="F:quinone binding"/>
    <property type="evidence" value="ECO:0007669"/>
    <property type="project" value="InterPro"/>
</dbReference>
<evidence type="ECO:0000256" key="5">
    <source>
        <dbReference type="ARBA" id="ARBA00022729"/>
    </source>
</evidence>
<evidence type="ECO:0000256" key="7">
    <source>
        <dbReference type="ARBA" id="ARBA00023004"/>
    </source>
</evidence>
<dbReference type="Pfam" id="PF01011">
    <property type="entry name" value="PQQ"/>
    <property type="match status" value="2"/>
</dbReference>
<dbReference type="InterPro" id="IPR017511">
    <property type="entry name" value="PQQ_mDH"/>
</dbReference>
<keyword evidence="4 8" id="KW-0479">Metal-binding</keyword>
<dbReference type="InterPro" id="IPR011047">
    <property type="entry name" value="Quinoprotein_ADH-like_sf"/>
</dbReference>
<dbReference type="InterPro" id="IPR002372">
    <property type="entry name" value="PQQ_rpt_dom"/>
</dbReference>
<dbReference type="RefSeq" id="WP_190892112.1">
    <property type="nucleotide sequence ID" value="NZ_JACWZY010000042.1"/>
</dbReference>
<dbReference type="SMART" id="SM00564">
    <property type="entry name" value="PQQ"/>
    <property type="match status" value="6"/>
</dbReference>
<dbReference type="InterPro" id="IPR018391">
    <property type="entry name" value="PQQ_b-propeller_rpt"/>
</dbReference>
<feature type="chain" id="PRO_5037173202" evidence="9">
    <location>
        <begin position="22"/>
        <end position="708"/>
    </location>
</feature>
<dbReference type="GO" id="GO:0009055">
    <property type="term" value="F:electron transfer activity"/>
    <property type="evidence" value="ECO:0007669"/>
    <property type="project" value="InterPro"/>
</dbReference>
<keyword evidence="5 9" id="KW-0732">Signal</keyword>
<feature type="domain" description="Cytochrome c" evidence="10">
    <location>
        <begin position="472"/>
        <end position="549"/>
    </location>
</feature>
<evidence type="ECO:0000259" key="10">
    <source>
        <dbReference type="PROSITE" id="PS51007"/>
    </source>
</evidence>
<sequence>MKRTLLLVPFFALLALGWSQYRQNTSDTNPNDGTNWSEYLGGPDRNHYSSLTQITPQNVSQLQVAWMYSTPDSGQIQTNPIIVDGVLYGVTPTVKIFALDAATGKEIWRAGDPLKAWYSTCRGVTYWESGDDKRILYTVGSMLYALDAKTGKSIPSFGVNGHTDLHQGLGESAKDKFVISNTPGALFEDLIIMPSRVSEDVGGAPGYIRAFNVRTGKLAWVFRTIPYPGEFGHDTWPKNAYKNPDIGAANNWAGIAVDRKRGILFVPTGSASYDFYGGNRTGQNLFANCLLALDARTGKRLWHFQAVHHDIWDRDFPAPPNLVTVTQNGKKIDAVAQVSKMGLVFVFDRVTGKPLFPIKEVPVPKSDIPGEVSWPTQPIPQKPAPFARQVMTDADINPYSTDKDSLLALFQKVGKRSYEPISKRGSILFPGCDGGAEWGGAAADPEGTLYVNANDIPWLFTMIDAPKADALAHLSPGQRVYTQNCLSCHGPERKGNARSGYPSLVDIGQKRDRTYVTQIISSGKGMMPGFTALSAEDKQALVSFLFNDEKQEVASSSPYPSKAKEAYLPYKVKGYIKFQDSKGFPAIKPPWGTLSAIDLNTGEYKWKIPLGEEADLKAKGIDNTGTENYGGPVVTAGGVLFIAATKDEKFRAFDKKTGKLLWEANLPAAGFATPSTYQIGGKQYVVIACGGAKLGAKRGNQYVAFALP</sequence>
<dbReference type="SUPFAM" id="SSF50998">
    <property type="entry name" value="Quinoprotein alcohol dehydrogenase-like"/>
    <property type="match status" value="1"/>
</dbReference>
<feature type="signal peptide" evidence="9">
    <location>
        <begin position="1"/>
        <end position="21"/>
    </location>
</feature>
<comment type="caution">
    <text evidence="11">The sequence shown here is derived from an EMBL/GenBank/DDBJ whole genome shotgun (WGS) entry which is preliminary data.</text>
</comment>
<keyword evidence="6" id="KW-0560">Oxidoreductase</keyword>
<evidence type="ECO:0000256" key="8">
    <source>
        <dbReference type="PROSITE-ProRule" id="PRU00433"/>
    </source>
</evidence>
<dbReference type="SUPFAM" id="SSF46626">
    <property type="entry name" value="Cytochrome c"/>
    <property type="match status" value="1"/>
</dbReference>
<dbReference type="PANTHER" id="PTHR32303:SF4">
    <property type="entry name" value="QUINOPROTEIN GLUCOSE DEHYDROGENASE"/>
    <property type="match status" value="1"/>
</dbReference>